<evidence type="ECO:0000256" key="1">
    <source>
        <dbReference type="SAM" id="MobiDB-lite"/>
    </source>
</evidence>
<keyword evidence="3" id="KW-1185">Reference proteome</keyword>
<accession>A0A1M4XNM2</accession>
<dbReference type="STRING" id="1121881.SAMN02745225_02082"/>
<sequence length="390" mass="44304">MRNEKFFNVSFSSPALLGGSSPETASLRVPPFRSQLRFFWRIAQASSSKVLNPKLLREKETKLFGGTGSTDRESQESTGSSGPGRSKVDLALFGVDRSAKPWAPTPGFTFERGEKREQAVSYLGYSRVRAVEKRKQGIKYYEDYSKALLPPDVVCRLRLSWYGDPSSPRHLDSKDLDSVFNALELMSSFGAVGNRSRHGYGSFTMSELDGDEALVVPTHEELQIRLSKCASKYCVGWTDAFVNKTAWSEMWPKGFARFDDDKDKKISVWVDSMTHRSIEDAFIRLADIWKELRSSQGSNRYVLGSSELPEEIKVMYRGQGDSARWPSQLRAKIFRVKGDGGKERFVVVFYMIPYFGEKTFVRLWSDVFGRLQSERDGKGFIQLPYQKAEL</sequence>
<gene>
    <name evidence="2" type="ORF">SAMN02745225_02082</name>
</gene>
<dbReference type="OrthoDB" id="190500at2"/>
<evidence type="ECO:0000313" key="3">
    <source>
        <dbReference type="Proteomes" id="UP000184295"/>
    </source>
</evidence>
<name>A0A1M4XNM2_9ACTN</name>
<feature type="region of interest" description="Disordered" evidence="1">
    <location>
        <begin position="62"/>
        <end position="86"/>
    </location>
</feature>
<dbReference type="EMBL" id="FQUL01000042">
    <property type="protein sequence ID" value="SHE95055.1"/>
    <property type="molecule type" value="Genomic_DNA"/>
</dbReference>
<evidence type="ECO:0000313" key="2">
    <source>
        <dbReference type="EMBL" id="SHE95055.1"/>
    </source>
</evidence>
<reference evidence="3" key="1">
    <citation type="submission" date="2016-11" db="EMBL/GenBank/DDBJ databases">
        <authorList>
            <person name="Varghese N."/>
            <person name="Submissions S."/>
        </authorList>
    </citation>
    <scope>NUCLEOTIDE SEQUENCE [LARGE SCALE GENOMIC DNA]</scope>
    <source>
        <strain evidence="3">DSM 19514</strain>
    </source>
</reference>
<organism evidence="2 3">
    <name type="scientific">Ferrithrix thermotolerans DSM 19514</name>
    <dbReference type="NCBI Taxonomy" id="1121881"/>
    <lineage>
        <taxon>Bacteria</taxon>
        <taxon>Bacillati</taxon>
        <taxon>Actinomycetota</taxon>
        <taxon>Acidimicrobiia</taxon>
        <taxon>Acidimicrobiales</taxon>
        <taxon>Acidimicrobiaceae</taxon>
        <taxon>Ferrithrix</taxon>
    </lineage>
</organism>
<protein>
    <recommendedName>
        <fullName evidence="4">CRISPR-associated protein Cmr1</fullName>
    </recommendedName>
</protein>
<dbReference type="AlphaFoldDB" id="A0A1M4XNM2"/>
<evidence type="ECO:0008006" key="4">
    <source>
        <dbReference type="Google" id="ProtNLM"/>
    </source>
</evidence>
<dbReference type="RefSeq" id="WP_072792202.1">
    <property type="nucleotide sequence ID" value="NZ_FQUL01000042.1"/>
</dbReference>
<proteinExistence type="predicted"/>
<dbReference type="Proteomes" id="UP000184295">
    <property type="component" value="Unassembled WGS sequence"/>
</dbReference>